<accession>A0A7H9CNU6</accession>
<dbReference type="KEGG" id="cinf:CINF_1444"/>
<evidence type="ECO:0000313" key="2">
    <source>
        <dbReference type="Proteomes" id="UP000509414"/>
    </source>
</evidence>
<proteinExistence type="predicted"/>
<dbReference type="EMBL" id="CP049075">
    <property type="protein sequence ID" value="QLI05924.1"/>
    <property type="molecule type" value="Genomic_DNA"/>
</dbReference>
<keyword evidence="2" id="KW-1185">Reference proteome</keyword>
<gene>
    <name evidence="1" type="ORF">CINF_1444</name>
</gene>
<protein>
    <submittedName>
        <fullName evidence="1">DUF493 domain-containing protein</fullName>
    </submittedName>
</protein>
<dbReference type="RefSeq" id="WP_179975048.1">
    <property type="nucleotide sequence ID" value="NZ_CP049075.1"/>
</dbReference>
<dbReference type="InterPro" id="IPR027471">
    <property type="entry name" value="YbeD-like_sf"/>
</dbReference>
<dbReference type="AlphaFoldDB" id="A0A7H9CNU6"/>
<dbReference type="Proteomes" id="UP000509414">
    <property type="component" value="Chromosome"/>
</dbReference>
<evidence type="ECO:0000313" key="1">
    <source>
        <dbReference type="EMBL" id="QLI05924.1"/>
    </source>
</evidence>
<organism evidence="1 2">
    <name type="scientific">Candidatus Campylobacter infans</name>
    <dbReference type="NCBI Taxonomy" id="2561898"/>
    <lineage>
        <taxon>Bacteria</taxon>
        <taxon>Pseudomonadati</taxon>
        <taxon>Campylobacterota</taxon>
        <taxon>Epsilonproteobacteria</taxon>
        <taxon>Campylobacterales</taxon>
        <taxon>Campylobacteraceae</taxon>
        <taxon>Campylobacter</taxon>
    </lineage>
</organism>
<dbReference type="SUPFAM" id="SSF117991">
    <property type="entry name" value="YbeD/HP0495-like"/>
    <property type="match status" value="1"/>
</dbReference>
<sequence>MKDISCFGEPKIHYPCMWEYKAFVSVDCDEKAFFNELLSPHQYKLKLSKQNAKYKCFNIMLLVNNQAHRLEIFEILKSKCAFVL</sequence>
<dbReference type="InterPro" id="IPR007454">
    <property type="entry name" value="UPF0250_YbeD-like"/>
</dbReference>
<dbReference type="Pfam" id="PF04359">
    <property type="entry name" value="DUF493"/>
    <property type="match status" value="1"/>
</dbReference>
<reference evidence="1 2" key="1">
    <citation type="submission" date="2020-02" db="EMBL/GenBank/DDBJ databases">
        <title>Complete genome sequence of the novel Campylobacter species Candidatus Campylobacter infans.</title>
        <authorList>
            <person name="Duim B."/>
            <person name="Zomer A."/>
            <person name="van der Graaf L."/>
            <person name="Wagenaar J."/>
        </authorList>
    </citation>
    <scope>NUCLEOTIDE SEQUENCE [LARGE SCALE GENOMIC DNA]</scope>
    <source>
        <strain evidence="1 2">19S00001</strain>
    </source>
</reference>
<dbReference type="Gene3D" id="3.30.70.260">
    <property type="match status" value="1"/>
</dbReference>
<name>A0A7H9CNU6_9BACT</name>